<evidence type="ECO:0000259" key="1">
    <source>
        <dbReference type="Pfam" id="PF15998"/>
    </source>
</evidence>
<dbReference type="Pfam" id="PF15998">
    <property type="entry name" value="DUF4773"/>
    <property type="match status" value="1"/>
</dbReference>
<evidence type="ECO:0000313" key="2">
    <source>
        <dbReference type="EMBL" id="KAK2576879.1"/>
    </source>
</evidence>
<name>A0AAD9RC30_9HYME</name>
<feature type="domain" description="DUF4773" evidence="1">
    <location>
        <begin position="18"/>
        <end position="130"/>
    </location>
</feature>
<comment type="caution">
    <text evidence="2">The sequence shown here is derived from an EMBL/GenBank/DDBJ whole genome shotgun (WGS) entry which is preliminary data.</text>
</comment>
<dbReference type="Proteomes" id="UP001258017">
    <property type="component" value="Unassembled WGS sequence"/>
</dbReference>
<dbReference type="InterPro" id="IPR031941">
    <property type="entry name" value="DUF4773"/>
</dbReference>
<evidence type="ECO:0000313" key="3">
    <source>
        <dbReference type="Proteomes" id="UP001258017"/>
    </source>
</evidence>
<reference evidence="2" key="1">
    <citation type="submission" date="2021-08" db="EMBL/GenBank/DDBJ databases">
        <authorList>
            <person name="Misof B."/>
            <person name="Oliver O."/>
            <person name="Podsiadlowski L."/>
            <person name="Donath A."/>
            <person name="Peters R."/>
            <person name="Mayer C."/>
            <person name="Rust J."/>
            <person name="Gunkel S."/>
            <person name="Lesny P."/>
            <person name="Martin S."/>
            <person name="Oeyen J.P."/>
            <person name="Petersen M."/>
            <person name="Panagiotis P."/>
            <person name="Wilbrandt J."/>
            <person name="Tanja T."/>
        </authorList>
    </citation>
    <scope>NUCLEOTIDE SEQUENCE</scope>
    <source>
        <strain evidence="2">GBR_01_08_01A</strain>
        <tissue evidence="2">Thorax + abdomen</tissue>
    </source>
</reference>
<accession>A0AAD9RC30</accession>
<gene>
    <name evidence="2" type="ORF">KPH14_005505</name>
</gene>
<dbReference type="AlphaFoldDB" id="A0AAD9RC30"/>
<sequence>MSRSFLVYKTNSISGRSCTCSTSFSCSCCENVIIFYTKARKQLCVNFTYQTDGLNVNITLESRVIKDRTVTEYKPFKICSPVPGSFFSSVCANVLELNQFPRSITACLRTEITTKHKLWELTYNCISISTELPMMSDDTADDSMMTESTTPLSGMSSGEMPGMTSMPPGQMPGMPSGQMSAMPGMPSMPSGQMPGMSSMPSGQMPGMPGMPSMPSGQMPGMPSMPSGQMPEMPSMPPGQMSGGMRPMPPGQMSGGMQPMPPGQMSGGMQPMPPGQMPGGMPPMPPGQMPGNMPSMAPALPAL</sequence>
<dbReference type="PANTHER" id="PTHR36299">
    <property type="entry name" value="AGAP008005-PA"/>
    <property type="match status" value="1"/>
</dbReference>
<keyword evidence="3" id="KW-1185">Reference proteome</keyword>
<dbReference type="PANTHER" id="PTHR36299:SF2">
    <property type="entry name" value="DUF4773 DOMAIN-CONTAINING PROTEIN"/>
    <property type="match status" value="1"/>
</dbReference>
<protein>
    <recommendedName>
        <fullName evidence="1">DUF4773 domain-containing protein</fullName>
    </recommendedName>
</protein>
<dbReference type="PROSITE" id="PS51257">
    <property type="entry name" value="PROKAR_LIPOPROTEIN"/>
    <property type="match status" value="1"/>
</dbReference>
<proteinExistence type="predicted"/>
<reference evidence="2" key="2">
    <citation type="journal article" date="2023" name="Commun. Biol.">
        <title>Intrasexual cuticular hydrocarbon dimorphism in a wasp sheds light on hydrocarbon biosynthesis genes in Hymenoptera.</title>
        <authorList>
            <person name="Moris V.C."/>
            <person name="Podsiadlowski L."/>
            <person name="Martin S."/>
            <person name="Oeyen J.P."/>
            <person name="Donath A."/>
            <person name="Petersen M."/>
            <person name="Wilbrandt J."/>
            <person name="Misof B."/>
            <person name="Liedtke D."/>
            <person name="Thamm M."/>
            <person name="Scheiner R."/>
            <person name="Schmitt T."/>
            <person name="Niehuis O."/>
        </authorList>
    </citation>
    <scope>NUCLEOTIDE SEQUENCE</scope>
    <source>
        <strain evidence="2">GBR_01_08_01A</strain>
    </source>
</reference>
<dbReference type="EMBL" id="JAIFRP010004405">
    <property type="protein sequence ID" value="KAK2576879.1"/>
    <property type="molecule type" value="Genomic_DNA"/>
</dbReference>
<organism evidence="2 3">
    <name type="scientific">Odynerus spinipes</name>
    <dbReference type="NCBI Taxonomy" id="1348599"/>
    <lineage>
        <taxon>Eukaryota</taxon>
        <taxon>Metazoa</taxon>
        <taxon>Ecdysozoa</taxon>
        <taxon>Arthropoda</taxon>
        <taxon>Hexapoda</taxon>
        <taxon>Insecta</taxon>
        <taxon>Pterygota</taxon>
        <taxon>Neoptera</taxon>
        <taxon>Endopterygota</taxon>
        <taxon>Hymenoptera</taxon>
        <taxon>Apocrita</taxon>
        <taxon>Aculeata</taxon>
        <taxon>Vespoidea</taxon>
        <taxon>Vespidae</taxon>
        <taxon>Eumeninae</taxon>
        <taxon>Odynerus</taxon>
    </lineage>
</organism>